<dbReference type="AlphaFoldDB" id="A0A8H5HIS3"/>
<keyword evidence="4" id="KW-0479">Metal-binding</keyword>
<evidence type="ECO:0000256" key="12">
    <source>
        <dbReference type="ARBA" id="ARBA00023326"/>
    </source>
</evidence>
<evidence type="ECO:0000313" key="18">
    <source>
        <dbReference type="EMBL" id="KAF5384059.1"/>
    </source>
</evidence>
<dbReference type="EMBL" id="JAACJP010000005">
    <property type="protein sequence ID" value="KAF5384059.1"/>
    <property type="molecule type" value="Genomic_DNA"/>
</dbReference>
<comment type="caution">
    <text evidence="18">The sequence shown here is derived from an EMBL/GenBank/DDBJ whole genome shotgun (WGS) entry which is preliminary data.</text>
</comment>
<keyword evidence="11" id="KW-0119">Carbohydrate metabolism</keyword>
<keyword evidence="12" id="KW-0624">Polysaccharide degradation</keyword>
<dbReference type="Gene3D" id="2.70.50.70">
    <property type="match status" value="1"/>
</dbReference>
<comment type="subcellular location">
    <subcellularLocation>
        <location evidence="2">Secreted</location>
    </subcellularLocation>
</comment>
<dbReference type="GO" id="GO:0005576">
    <property type="term" value="C:extracellular region"/>
    <property type="evidence" value="ECO:0007669"/>
    <property type="project" value="UniProtKB-SubCell"/>
</dbReference>
<evidence type="ECO:0000256" key="16">
    <source>
        <dbReference type="SAM" id="MobiDB-lite"/>
    </source>
</evidence>
<evidence type="ECO:0000256" key="8">
    <source>
        <dbReference type="ARBA" id="ARBA00023008"/>
    </source>
</evidence>
<dbReference type="Proteomes" id="UP000565441">
    <property type="component" value="Unassembled WGS sequence"/>
</dbReference>
<protein>
    <recommendedName>
        <fullName evidence="15">lytic cellulose monooxygenase (C4-dehydrogenating)</fullName>
        <ecNumber evidence="15">1.14.99.56</ecNumber>
    </recommendedName>
</protein>
<feature type="region of interest" description="Disordered" evidence="16">
    <location>
        <begin position="1"/>
        <end position="37"/>
    </location>
</feature>
<keyword evidence="5" id="KW-0732">Signal</keyword>
<dbReference type="PANTHER" id="PTHR33353">
    <property type="entry name" value="PUTATIVE (AFU_ORTHOLOGUE AFUA_1G12560)-RELATED"/>
    <property type="match status" value="1"/>
</dbReference>
<evidence type="ECO:0000256" key="9">
    <source>
        <dbReference type="ARBA" id="ARBA00023033"/>
    </source>
</evidence>
<dbReference type="CDD" id="cd21175">
    <property type="entry name" value="LPMO_AA9"/>
    <property type="match status" value="1"/>
</dbReference>
<evidence type="ECO:0000256" key="10">
    <source>
        <dbReference type="ARBA" id="ARBA00023157"/>
    </source>
</evidence>
<comment type="catalytic activity">
    <reaction evidence="14">
        <text>[(1-&gt;4)-beta-D-glucosyl]n+m + reduced acceptor + O2 = 4-dehydro-beta-D-glucosyl-[(1-&gt;4)-beta-D-glucosyl]n-1 + [(1-&gt;4)-beta-D-glucosyl]m + acceptor + H2O.</text>
        <dbReference type="EC" id="1.14.99.56"/>
    </reaction>
</comment>
<evidence type="ECO:0000313" key="19">
    <source>
        <dbReference type="Proteomes" id="UP000565441"/>
    </source>
</evidence>
<keyword evidence="3" id="KW-0964">Secreted</keyword>
<comment type="similarity">
    <text evidence="13">Belongs to the polysaccharide monooxygenase AA9 family.</text>
</comment>
<evidence type="ECO:0000256" key="1">
    <source>
        <dbReference type="ARBA" id="ARBA00001973"/>
    </source>
</evidence>
<comment type="cofactor">
    <cofactor evidence="1">
        <name>Cu(2+)</name>
        <dbReference type="ChEBI" id="CHEBI:29036"/>
    </cofactor>
</comment>
<evidence type="ECO:0000256" key="13">
    <source>
        <dbReference type="ARBA" id="ARBA00044502"/>
    </source>
</evidence>
<keyword evidence="9" id="KW-0503">Monooxygenase</keyword>
<feature type="domain" description="Auxiliary Activity family 9 catalytic" evidence="17">
    <location>
        <begin position="63"/>
        <end position="264"/>
    </location>
</feature>
<evidence type="ECO:0000256" key="2">
    <source>
        <dbReference type="ARBA" id="ARBA00004613"/>
    </source>
</evidence>
<keyword evidence="19" id="KW-1185">Reference proteome</keyword>
<keyword evidence="8" id="KW-0186">Copper</keyword>
<sequence>MLLAAREGTLCPHEAKHSPTHQATERGRHHSGNELHLAQHPPHLDMQFLASLVLSLGTIASAHYVFPSLVVNGVVTPEWMNVRKTDNIYTREPVTNVQSPDFRCYTSQTQATASTVSVAAGSQLGIQSNSLLYHLGVVNVYMAKAPVNVSTWDGSGDVWFRVHEISAVTDGGTSITFPAFNLPGVNFTLPESLPSGEYLVRIEAIALHDAGYVGGAQFYIGCGQINVTDGGCGSPGPLVAIPGVYTGTEPGILIDIHYPIPKTYVQPGPAVWSG</sequence>
<keyword evidence="6" id="KW-0136">Cellulose degradation</keyword>
<keyword evidence="10" id="KW-1015">Disulfide bond</keyword>
<dbReference type="EC" id="1.14.99.56" evidence="15"/>
<reference evidence="18 19" key="1">
    <citation type="journal article" date="2020" name="ISME J.">
        <title>Uncovering the hidden diversity of litter-decomposition mechanisms in mushroom-forming fungi.</title>
        <authorList>
            <person name="Floudas D."/>
            <person name="Bentzer J."/>
            <person name="Ahren D."/>
            <person name="Johansson T."/>
            <person name="Persson P."/>
            <person name="Tunlid A."/>
        </authorList>
    </citation>
    <scope>NUCLEOTIDE SEQUENCE [LARGE SCALE GENOMIC DNA]</scope>
    <source>
        <strain evidence="18 19">CBS 661.87</strain>
    </source>
</reference>
<organism evidence="18 19">
    <name type="scientific">Tricholomella constricta</name>
    <dbReference type="NCBI Taxonomy" id="117010"/>
    <lineage>
        <taxon>Eukaryota</taxon>
        <taxon>Fungi</taxon>
        <taxon>Dikarya</taxon>
        <taxon>Basidiomycota</taxon>
        <taxon>Agaricomycotina</taxon>
        <taxon>Agaricomycetes</taxon>
        <taxon>Agaricomycetidae</taxon>
        <taxon>Agaricales</taxon>
        <taxon>Tricholomatineae</taxon>
        <taxon>Lyophyllaceae</taxon>
        <taxon>Tricholomella</taxon>
    </lineage>
</organism>
<proteinExistence type="inferred from homology"/>
<evidence type="ECO:0000256" key="15">
    <source>
        <dbReference type="ARBA" id="ARBA00047174"/>
    </source>
</evidence>
<dbReference type="InterPro" id="IPR049892">
    <property type="entry name" value="AA9"/>
</dbReference>
<evidence type="ECO:0000256" key="3">
    <source>
        <dbReference type="ARBA" id="ARBA00022525"/>
    </source>
</evidence>
<evidence type="ECO:0000256" key="5">
    <source>
        <dbReference type="ARBA" id="ARBA00022729"/>
    </source>
</evidence>
<evidence type="ECO:0000256" key="7">
    <source>
        <dbReference type="ARBA" id="ARBA00023002"/>
    </source>
</evidence>
<evidence type="ECO:0000256" key="14">
    <source>
        <dbReference type="ARBA" id="ARBA00045077"/>
    </source>
</evidence>
<dbReference type="GO" id="GO:0046872">
    <property type="term" value="F:metal ion binding"/>
    <property type="evidence" value="ECO:0007669"/>
    <property type="project" value="UniProtKB-KW"/>
</dbReference>
<dbReference type="OrthoDB" id="3496539at2759"/>
<keyword evidence="7" id="KW-0560">Oxidoreductase</keyword>
<evidence type="ECO:0000256" key="11">
    <source>
        <dbReference type="ARBA" id="ARBA00023277"/>
    </source>
</evidence>
<dbReference type="PANTHER" id="PTHR33353:SF10">
    <property type="entry name" value="ENDO-BETA-1,4-GLUCANASE D"/>
    <property type="match status" value="1"/>
</dbReference>
<dbReference type="GO" id="GO:0030245">
    <property type="term" value="P:cellulose catabolic process"/>
    <property type="evidence" value="ECO:0007669"/>
    <property type="project" value="UniProtKB-KW"/>
</dbReference>
<dbReference type="GO" id="GO:0004497">
    <property type="term" value="F:monooxygenase activity"/>
    <property type="evidence" value="ECO:0007669"/>
    <property type="project" value="UniProtKB-KW"/>
</dbReference>
<gene>
    <name evidence="18" type="ORF">D9615_003147</name>
</gene>
<dbReference type="Pfam" id="PF03443">
    <property type="entry name" value="AA9"/>
    <property type="match status" value="1"/>
</dbReference>
<dbReference type="InterPro" id="IPR005103">
    <property type="entry name" value="AA9_LPMO"/>
</dbReference>
<accession>A0A8H5HIS3</accession>
<evidence type="ECO:0000256" key="6">
    <source>
        <dbReference type="ARBA" id="ARBA00023001"/>
    </source>
</evidence>
<evidence type="ECO:0000259" key="17">
    <source>
        <dbReference type="Pfam" id="PF03443"/>
    </source>
</evidence>
<name>A0A8H5HIS3_9AGAR</name>
<evidence type="ECO:0000256" key="4">
    <source>
        <dbReference type="ARBA" id="ARBA00022723"/>
    </source>
</evidence>